<evidence type="ECO:0000313" key="2">
    <source>
        <dbReference type="Proteomes" id="UP000215914"/>
    </source>
</evidence>
<dbReference type="AlphaFoldDB" id="A0A251V7I4"/>
<keyword evidence="2" id="KW-1185">Reference proteome</keyword>
<dbReference type="InParanoid" id="A0A251V7I4"/>
<protein>
    <submittedName>
        <fullName evidence="1">Uncharacterized protein</fullName>
    </submittedName>
</protein>
<evidence type="ECO:0000313" key="1">
    <source>
        <dbReference type="EMBL" id="OTG31239.1"/>
    </source>
</evidence>
<dbReference type="Proteomes" id="UP000215914">
    <property type="component" value="Chromosome 3"/>
</dbReference>
<proteinExistence type="predicted"/>
<sequence length="69" mass="8408">METFLCDNTLRGTQPRQLGSSRNLHRRLWEWVQHSNDLFDFYFTYKKVLPVDNGDCGSRRRRLKCIQFR</sequence>
<reference evidence="2" key="1">
    <citation type="journal article" date="2017" name="Nature">
        <title>The sunflower genome provides insights into oil metabolism, flowering and Asterid evolution.</title>
        <authorList>
            <person name="Badouin H."/>
            <person name="Gouzy J."/>
            <person name="Grassa C.J."/>
            <person name="Murat F."/>
            <person name="Staton S.E."/>
            <person name="Cottret L."/>
            <person name="Lelandais-Briere C."/>
            <person name="Owens G.L."/>
            <person name="Carrere S."/>
            <person name="Mayjonade B."/>
            <person name="Legrand L."/>
            <person name="Gill N."/>
            <person name="Kane N.C."/>
            <person name="Bowers J.E."/>
            <person name="Hubner S."/>
            <person name="Bellec A."/>
            <person name="Berard A."/>
            <person name="Berges H."/>
            <person name="Blanchet N."/>
            <person name="Boniface M.C."/>
            <person name="Brunel D."/>
            <person name="Catrice O."/>
            <person name="Chaidir N."/>
            <person name="Claudel C."/>
            <person name="Donnadieu C."/>
            <person name="Faraut T."/>
            <person name="Fievet G."/>
            <person name="Helmstetter N."/>
            <person name="King M."/>
            <person name="Knapp S.J."/>
            <person name="Lai Z."/>
            <person name="Le Paslier M.C."/>
            <person name="Lippi Y."/>
            <person name="Lorenzon L."/>
            <person name="Mandel J.R."/>
            <person name="Marage G."/>
            <person name="Marchand G."/>
            <person name="Marquand E."/>
            <person name="Bret-Mestries E."/>
            <person name="Morien E."/>
            <person name="Nambeesan S."/>
            <person name="Nguyen T."/>
            <person name="Pegot-Espagnet P."/>
            <person name="Pouilly N."/>
            <person name="Raftis F."/>
            <person name="Sallet E."/>
            <person name="Schiex T."/>
            <person name="Thomas J."/>
            <person name="Vandecasteele C."/>
            <person name="Vares D."/>
            <person name="Vear F."/>
            <person name="Vautrin S."/>
            <person name="Crespi M."/>
            <person name="Mangin B."/>
            <person name="Burke J.M."/>
            <person name="Salse J."/>
            <person name="Munos S."/>
            <person name="Vincourt P."/>
            <person name="Rieseberg L.H."/>
            <person name="Langlade N.B."/>
        </authorList>
    </citation>
    <scope>NUCLEOTIDE SEQUENCE [LARGE SCALE GENOMIC DNA]</scope>
    <source>
        <strain evidence="2">cv. SF193</strain>
    </source>
</reference>
<dbReference type="EMBL" id="CM007892">
    <property type="protein sequence ID" value="OTG31239.1"/>
    <property type="molecule type" value="Genomic_DNA"/>
</dbReference>
<name>A0A251V7I4_HELAN</name>
<organism evidence="1 2">
    <name type="scientific">Helianthus annuus</name>
    <name type="common">Common sunflower</name>
    <dbReference type="NCBI Taxonomy" id="4232"/>
    <lineage>
        <taxon>Eukaryota</taxon>
        <taxon>Viridiplantae</taxon>
        <taxon>Streptophyta</taxon>
        <taxon>Embryophyta</taxon>
        <taxon>Tracheophyta</taxon>
        <taxon>Spermatophyta</taxon>
        <taxon>Magnoliopsida</taxon>
        <taxon>eudicotyledons</taxon>
        <taxon>Gunneridae</taxon>
        <taxon>Pentapetalae</taxon>
        <taxon>asterids</taxon>
        <taxon>campanulids</taxon>
        <taxon>Asterales</taxon>
        <taxon>Asteraceae</taxon>
        <taxon>Asteroideae</taxon>
        <taxon>Heliantheae alliance</taxon>
        <taxon>Heliantheae</taxon>
        <taxon>Helianthus</taxon>
    </lineage>
</organism>
<accession>A0A251V7I4</accession>
<gene>
    <name evidence="1" type="ORF">HannXRQ_Chr03g0073321</name>
</gene>